<accession>A0A3B0C3L8</accession>
<reference evidence="1 2" key="1">
    <citation type="journal article" date="2007" name="Int. J. Syst. Evol. Microbiol.">
        <title>Paenibacillus ginsengarvi sp. nov., isolated from soil from ginseng cultivation.</title>
        <authorList>
            <person name="Yoon M.H."/>
            <person name="Ten L.N."/>
            <person name="Im W.T."/>
        </authorList>
    </citation>
    <scope>NUCLEOTIDE SEQUENCE [LARGE SCALE GENOMIC DNA]</scope>
    <source>
        <strain evidence="1 2">KCTC 13059</strain>
    </source>
</reference>
<protein>
    <recommendedName>
        <fullName evidence="3">HAD-IIB family hydrolase</fullName>
    </recommendedName>
</protein>
<gene>
    <name evidence="1" type="ORF">D7M11_20705</name>
</gene>
<dbReference type="InterPro" id="IPR036412">
    <property type="entry name" value="HAD-like_sf"/>
</dbReference>
<evidence type="ECO:0000313" key="2">
    <source>
        <dbReference type="Proteomes" id="UP000282311"/>
    </source>
</evidence>
<sequence length="130" mass="13933">MHQQLFGVVETNLLHILHRRHIAGWLVRQQLPYQAVRNVACIAVRHESIGKGPVLHEVCRAFGITPGEVLVIGDSCNDLSMLDGGFGFAAAVPGNAEDEVKARVKAIGGYIAQDGYGDGVAEAVRRGFGT</sequence>
<dbReference type="Pfam" id="PF08282">
    <property type="entry name" value="Hydrolase_3"/>
    <property type="match status" value="1"/>
</dbReference>
<dbReference type="SUPFAM" id="SSF56784">
    <property type="entry name" value="HAD-like"/>
    <property type="match status" value="1"/>
</dbReference>
<evidence type="ECO:0008006" key="3">
    <source>
        <dbReference type="Google" id="ProtNLM"/>
    </source>
</evidence>
<dbReference type="InterPro" id="IPR023214">
    <property type="entry name" value="HAD_sf"/>
</dbReference>
<dbReference type="Proteomes" id="UP000282311">
    <property type="component" value="Unassembled WGS sequence"/>
</dbReference>
<evidence type="ECO:0000313" key="1">
    <source>
        <dbReference type="EMBL" id="RKN79108.1"/>
    </source>
</evidence>
<dbReference type="AlphaFoldDB" id="A0A3B0C3L8"/>
<comment type="caution">
    <text evidence="1">The sequence shown here is derived from an EMBL/GenBank/DDBJ whole genome shotgun (WGS) entry which is preliminary data.</text>
</comment>
<name>A0A3B0C3L8_9BACL</name>
<organism evidence="1 2">
    <name type="scientific">Paenibacillus ginsengarvi</name>
    <dbReference type="NCBI Taxonomy" id="400777"/>
    <lineage>
        <taxon>Bacteria</taxon>
        <taxon>Bacillati</taxon>
        <taxon>Bacillota</taxon>
        <taxon>Bacilli</taxon>
        <taxon>Bacillales</taxon>
        <taxon>Paenibacillaceae</taxon>
        <taxon>Paenibacillus</taxon>
    </lineage>
</organism>
<dbReference type="Gene3D" id="3.40.50.1000">
    <property type="entry name" value="HAD superfamily/HAD-like"/>
    <property type="match status" value="1"/>
</dbReference>
<dbReference type="EMBL" id="RBAH01000016">
    <property type="protein sequence ID" value="RKN79108.1"/>
    <property type="molecule type" value="Genomic_DNA"/>
</dbReference>
<keyword evidence="2" id="KW-1185">Reference proteome</keyword>
<proteinExistence type="predicted"/>